<name>A0A2P5KC30_9BURK</name>
<dbReference type="EMBL" id="PRDW01000004">
    <property type="protein sequence ID" value="PPB84259.1"/>
    <property type="molecule type" value="Genomic_DNA"/>
</dbReference>
<dbReference type="AlphaFoldDB" id="A0A2P5KC30"/>
<evidence type="ECO:0000313" key="1">
    <source>
        <dbReference type="EMBL" id="PPB84259.1"/>
    </source>
</evidence>
<proteinExistence type="predicted"/>
<protein>
    <submittedName>
        <fullName evidence="1">Uncharacterized protein</fullName>
    </submittedName>
</protein>
<reference evidence="1 2" key="1">
    <citation type="submission" date="2018-01" db="EMBL/GenBank/DDBJ databases">
        <title>Genomic Encyclopedia of Type Strains, Phase III (KMG-III): the genomes of soil and plant-associated and newly described type strains.</title>
        <authorList>
            <person name="Whitman W."/>
        </authorList>
    </citation>
    <scope>NUCLEOTIDE SEQUENCE [LARGE SCALE GENOMIC DNA]</scope>
    <source>
        <strain evidence="1 2">HKI456</strain>
    </source>
</reference>
<gene>
    <name evidence="1" type="ORF">B0O95_104212</name>
</gene>
<accession>A0A2P5KC30</accession>
<keyword evidence="2" id="KW-1185">Reference proteome</keyword>
<dbReference type="RefSeq" id="WP_104077111.1">
    <property type="nucleotide sequence ID" value="NZ_CP062178.1"/>
</dbReference>
<sequence>MNRNDLLKWIRNDGSAIVKQYLPNSASVTLDELLVGRRHEVDMNRFLMFYAVRALLQQHGMGPFESDRETGRIMALLDA</sequence>
<dbReference type="Proteomes" id="UP000243096">
    <property type="component" value="Unassembled WGS sequence"/>
</dbReference>
<dbReference type="OrthoDB" id="9009407at2"/>
<evidence type="ECO:0000313" key="2">
    <source>
        <dbReference type="Proteomes" id="UP000243096"/>
    </source>
</evidence>
<comment type="caution">
    <text evidence="1">The sequence shown here is derived from an EMBL/GenBank/DDBJ whole genome shotgun (WGS) entry which is preliminary data.</text>
</comment>
<organism evidence="1 2">
    <name type="scientific">Mycetohabitans endofungorum</name>
    <dbReference type="NCBI Taxonomy" id="417203"/>
    <lineage>
        <taxon>Bacteria</taxon>
        <taxon>Pseudomonadati</taxon>
        <taxon>Pseudomonadota</taxon>
        <taxon>Betaproteobacteria</taxon>
        <taxon>Burkholderiales</taxon>
        <taxon>Burkholderiaceae</taxon>
        <taxon>Mycetohabitans</taxon>
    </lineage>
</organism>